<comment type="caution">
    <text evidence="2">The sequence shown here is derived from an EMBL/GenBank/DDBJ whole genome shotgun (WGS) entry which is preliminary data.</text>
</comment>
<dbReference type="RefSeq" id="WP_160855580.1">
    <property type="nucleotide sequence ID" value="NZ_WUWG01000005.1"/>
</dbReference>
<evidence type="ECO:0000313" key="2">
    <source>
        <dbReference type="EMBL" id="MXU66259.1"/>
    </source>
</evidence>
<dbReference type="Gene3D" id="3.40.50.1110">
    <property type="entry name" value="SGNH hydrolase"/>
    <property type="match status" value="1"/>
</dbReference>
<feature type="domain" description="SGNH hydrolase-type esterase" evidence="1">
    <location>
        <begin position="248"/>
        <end position="485"/>
    </location>
</feature>
<dbReference type="InterPro" id="IPR013830">
    <property type="entry name" value="SGNH_hydro"/>
</dbReference>
<evidence type="ECO:0000259" key="1">
    <source>
        <dbReference type="Pfam" id="PF13472"/>
    </source>
</evidence>
<dbReference type="Proteomes" id="UP000436016">
    <property type="component" value="Unassembled WGS sequence"/>
</dbReference>
<dbReference type="SUPFAM" id="SSF52266">
    <property type="entry name" value="SGNH hydrolase"/>
    <property type="match status" value="1"/>
</dbReference>
<sequence>MTHIGLSTGVRGGQPRAGSFSRLTQILGARDGVAISFIDDRMLVQDATKPANNRSGAASALLTRLGSDPWLTEPGQGVRLDPARDFGLALDTAGLPWRADALHVYARFTPFSADPDEQRYVLLADNSGNDRFAAYTTPGVNLRFATGDGSAADTNISGTPWVPGVEQELFFGCDAFGKSFVDTGGIWADETTTLAMGPVTTIGIGGYGNQVLRVLDGILSELVLICEPLPRIRRLQLPPVPALFLAEGDSHTFNVSYGLAASEFYPAQAVAGRAGRVVAVNVGGSGDSSAEMVAQLPALLADGVPDFATIYAGSNDGAMVIEAAPVPTDTVLHVSAAEAGRLAVGGHVSVAGAVREIADLSGGQVTLASPLPAAPQANDLLAPDTQANIEAWIDAVQAAGCARVLVIGAHYLNFANGGDTLATEQPLRAGIRAAERAAAQSRGCPYLDLYAGMRDMVTGGDVTAGDDLSWHVAVGDTHLNAAGEAAIGTLLAQELAALGW</sequence>
<organism evidence="2 3">
    <name type="scientific">Oceanomicrobium pacificus</name>
    <dbReference type="NCBI Taxonomy" id="2692916"/>
    <lineage>
        <taxon>Bacteria</taxon>
        <taxon>Pseudomonadati</taxon>
        <taxon>Pseudomonadota</taxon>
        <taxon>Alphaproteobacteria</taxon>
        <taxon>Rhodobacterales</taxon>
        <taxon>Paracoccaceae</taxon>
        <taxon>Oceanomicrobium</taxon>
    </lineage>
</organism>
<dbReference type="Pfam" id="PF13472">
    <property type="entry name" value="Lipase_GDSL_2"/>
    <property type="match status" value="1"/>
</dbReference>
<protein>
    <recommendedName>
        <fullName evidence="1">SGNH hydrolase-type esterase domain-containing protein</fullName>
    </recommendedName>
</protein>
<dbReference type="AlphaFoldDB" id="A0A6B0TTZ5"/>
<reference evidence="2 3" key="1">
    <citation type="submission" date="2019-12" db="EMBL/GenBank/DDBJ databases">
        <title>Strain KN286 was isolated from seawater, which was collected from Caroline Seamount in the tropical western Pacific.</title>
        <authorList>
            <person name="Wang Q."/>
        </authorList>
    </citation>
    <scope>NUCLEOTIDE SEQUENCE [LARGE SCALE GENOMIC DNA]</scope>
    <source>
        <strain evidence="2 3">KN286</strain>
    </source>
</reference>
<dbReference type="GO" id="GO:0016788">
    <property type="term" value="F:hydrolase activity, acting on ester bonds"/>
    <property type="evidence" value="ECO:0007669"/>
    <property type="project" value="UniProtKB-ARBA"/>
</dbReference>
<name>A0A6B0TTZ5_9RHOB</name>
<proteinExistence type="predicted"/>
<dbReference type="EMBL" id="WUWG01000005">
    <property type="protein sequence ID" value="MXU66259.1"/>
    <property type="molecule type" value="Genomic_DNA"/>
</dbReference>
<dbReference type="InterPro" id="IPR036514">
    <property type="entry name" value="SGNH_hydro_sf"/>
</dbReference>
<keyword evidence="3" id="KW-1185">Reference proteome</keyword>
<accession>A0A6B0TTZ5</accession>
<evidence type="ECO:0000313" key="3">
    <source>
        <dbReference type="Proteomes" id="UP000436016"/>
    </source>
</evidence>
<gene>
    <name evidence="2" type="ORF">GSH16_12470</name>
</gene>